<protein>
    <submittedName>
        <fullName evidence="1">Double-stranded RNA/RNA-DNA hybrid binding protein</fullName>
    </submittedName>
</protein>
<keyword evidence="2" id="KW-1185">Reference proteome</keyword>
<dbReference type="GeneID" id="98119199"/>
<proteinExistence type="predicted"/>
<evidence type="ECO:0000313" key="1">
    <source>
        <dbReference type="EMBL" id="KAL2887466.1"/>
    </source>
</evidence>
<sequence length="226" mass="25083">MVEPGVVLLKVAVFGARRQDSRDGASVQPSHPVQLVWPWDSQRPSKVVGVWAVVSHPVLEVGPECIVLPASRRRQRHRPLGNQQIRTLASRFGQLVHCFVPWDFAVPRDPVYPADRLVQREALRSAFPLCKDAPDLVDLELGSAWLPHSLADTLRYSQVVHAQIQTLCLWWGNFCCDSDCSEGCDRFRVRHFPVLPTCPGALRQGLASVVNSPASSRVSVAVTRAV</sequence>
<evidence type="ECO:0000313" key="2">
    <source>
        <dbReference type="Proteomes" id="UP001610728"/>
    </source>
</evidence>
<dbReference type="RefSeq" id="XP_070858646.1">
    <property type="nucleotide sequence ID" value="XM_071000953.1"/>
</dbReference>
<dbReference type="EMBL" id="JABSNW010000005">
    <property type="protein sequence ID" value="KAL2887466.1"/>
    <property type="molecule type" value="Genomic_DNA"/>
</dbReference>
<gene>
    <name evidence="1" type="ORF">HOO65_050587</name>
</gene>
<name>A0ABR4MGT3_9PEZI</name>
<reference evidence="1 2" key="1">
    <citation type="submission" date="2020-05" db="EMBL/GenBank/DDBJ databases">
        <title>Ceratocystis lukuohia genome.</title>
        <authorList>
            <person name="Harrington T.C."/>
            <person name="Kim K."/>
            <person name="Mayers C.G."/>
        </authorList>
    </citation>
    <scope>NUCLEOTIDE SEQUENCE [LARGE SCALE GENOMIC DNA]</scope>
    <source>
        <strain evidence="1 2">C4212</strain>
    </source>
</reference>
<accession>A0ABR4MGT3</accession>
<dbReference type="Proteomes" id="UP001610728">
    <property type="component" value="Unassembled WGS sequence"/>
</dbReference>
<organism evidence="1 2">
    <name type="scientific">Ceratocystis lukuohia</name>
    <dbReference type="NCBI Taxonomy" id="2019550"/>
    <lineage>
        <taxon>Eukaryota</taxon>
        <taxon>Fungi</taxon>
        <taxon>Dikarya</taxon>
        <taxon>Ascomycota</taxon>
        <taxon>Pezizomycotina</taxon>
        <taxon>Sordariomycetes</taxon>
        <taxon>Hypocreomycetidae</taxon>
        <taxon>Microascales</taxon>
        <taxon>Ceratocystidaceae</taxon>
        <taxon>Ceratocystis</taxon>
    </lineage>
</organism>
<comment type="caution">
    <text evidence="1">The sequence shown here is derived from an EMBL/GenBank/DDBJ whole genome shotgun (WGS) entry which is preliminary data.</text>
</comment>